<proteinExistence type="predicted"/>
<evidence type="ECO:0000256" key="1">
    <source>
        <dbReference type="SAM" id="MobiDB-lite"/>
    </source>
</evidence>
<accession>A0A426Y017</accession>
<dbReference type="Proteomes" id="UP000287651">
    <property type="component" value="Unassembled WGS sequence"/>
</dbReference>
<gene>
    <name evidence="2" type="ORF">B296_00044418</name>
</gene>
<reference evidence="2 3" key="1">
    <citation type="journal article" date="2014" name="Agronomy (Basel)">
        <title>A Draft Genome Sequence for Ensete ventricosum, the Drought-Tolerant Tree Against Hunger.</title>
        <authorList>
            <person name="Harrison J."/>
            <person name="Moore K.A."/>
            <person name="Paszkiewicz K."/>
            <person name="Jones T."/>
            <person name="Grant M."/>
            <person name="Ambacheew D."/>
            <person name="Muzemil S."/>
            <person name="Studholme D.J."/>
        </authorList>
    </citation>
    <scope>NUCLEOTIDE SEQUENCE [LARGE SCALE GENOMIC DNA]</scope>
</reference>
<evidence type="ECO:0000313" key="3">
    <source>
        <dbReference type="Proteomes" id="UP000287651"/>
    </source>
</evidence>
<dbReference type="AlphaFoldDB" id="A0A426Y017"/>
<protein>
    <submittedName>
        <fullName evidence="2">Uncharacterized protein</fullName>
    </submittedName>
</protein>
<organism evidence="2 3">
    <name type="scientific">Ensete ventricosum</name>
    <name type="common">Abyssinian banana</name>
    <name type="synonym">Musa ensete</name>
    <dbReference type="NCBI Taxonomy" id="4639"/>
    <lineage>
        <taxon>Eukaryota</taxon>
        <taxon>Viridiplantae</taxon>
        <taxon>Streptophyta</taxon>
        <taxon>Embryophyta</taxon>
        <taxon>Tracheophyta</taxon>
        <taxon>Spermatophyta</taxon>
        <taxon>Magnoliopsida</taxon>
        <taxon>Liliopsida</taxon>
        <taxon>Zingiberales</taxon>
        <taxon>Musaceae</taxon>
        <taxon>Ensete</taxon>
    </lineage>
</organism>
<feature type="compositionally biased region" description="Basic and acidic residues" evidence="1">
    <location>
        <begin position="22"/>
        <end position="31"/>
    </location>
</feature>
<evidence type="ECO:0000313" key="2">
    <source>
        <dbReference type="EMBL" id="RRT44970.1"/>
    </source>
</evidence>
<comment type="caution">
    <text evidence="2">The sequence shown here is derived from an EMBL/GenBank/DDBJ whole genome shotgun (WGS) entry which is preliminary data.</text>
</comment>
<dbReference type="EMBL" id="AMZH03016124">
    <property type="protein sequence ID" value="RRT44970.1"/>
    <property type="molecule type" value="Genomic_DNA"/>
</dbReference>
<feature type="region of interest" description="Disordered" evidence="1">
    <location>
        <begin position="1"/>
        <end position="31"/>
    </location>
</feature>
<name>A0A426Y017_ENSVE</name>
<sequence>MGAFRSDFSSSSKQTKTNGEGSMKRAMERREGLEAKARRIERFRSGDANANEIDGAGIVSPVLSDASWGLEPSWLRYCVDQVM</sequence>
<feature type="compositionally biased region" description="Polar residues" evidence="1">
    <location>
        <begin position="7"/>
        <end position="20"/>
    </location>
</feature>